<feature type="compositionally biased region" description="Basic and acidic residues" evidence="1">
    <location>
        <begin position="1"/>
        <end position="19"/>
    </location>
</feature>
<proteinExistence type="predicted"/>
<reference evidence="3" key="1">
    <citation type="submission" date="2022-09" db="EMBL/GenBank/DDBJ databases">
        <title>Actin cytoskeleton and complex cell architecture in an #Asgard archaeon.</title>
        <authorList>
            <person name="Ponce Toledo R.I."/>
            <person name="Schleper C."/>
            <person name="Rodrigues Oliveira T."/>
            <person name="Wollweber F."/>
            <person name="Xu J."/>
            <person name="Rittmann S."/>
            <person name="Klingl A."/>
            <person name="Pilhofer M."/>
        </authorList>
    </citation>
    <scope>NUCLEOTIDE SEQUENCE</scope>
    <source>
        <strain evidence="3">B-35</strain>
    </source>
</reference>
<evidence type="ECO:0008006" key="5">
    <source>
        <dbReference type="Google" id="ProtNLM"/>
    </source>
</evidence>
<feature type="transmembrane region" description="Helical" evidence="2">
    <location>
        <begin position="55"/>
        <end position="78"/>
    </location>
</feature>
<evidence type="ECO:0000256" key="2">
    <source>
        <dbReference type="SAM" id="Phobius"/>
    </source>
</evidence>
<keyword evidence="4" id="KW-1185">Reference proteome</keyword>
<evidence type="ECO:0000313" key="4">
    <source>
        <dbReference type="Proteomes" id="UP001208689"/>
    </source>
</evidence>
<name>A0ABY6HRM6_9ARCH</name>
<keyword evidence="2" id="KW-0472">Membrane</keyword>
<organism evidence="3 4">
    <name type="scientific">Candidatus Lokiarchaeum ossiferum</name>
    <dbReference type="NCBI Taxonomy" id="2951803"/>
    <lineage>
        <taxon>Archaea</taxon>
        <taxon>Promethearchaeati</taxon>
        <taxon>Promethearchaeota</taxon>
        <taxon>Promethearchaeia</taxon>
        <taxon>Promethearchaeales</taxon>
        <taxon>Promethearchaeaceae</taxon>
        <taxon>Candidatus Lokiarchaeum</taxon>
    </lineage>
</organism>
<dbReference type="EMBL" id="CP104013">
    <property type="protein sequence ID" value="UYP45211.1"/>
    <property type="molecule type" value="Genomic_DNA"/>
</dbReference>
<dbReference type="Proteomes" id="UP001208689">
    <property type="component" value="Chromosome"/>
</dbReference>
<evidence type="ECO:0000313" key="3">
    <source>
        <dbReference type="EMBL" id="UYP45211.1"/>
    </source>
</evidence>
<feature type="transmembrane region" description="Helical" evidence="2">
    <location>
        <begin position="142"/>
        <end position="160"/>
    </location>
</feature>
<keyword evidence="2" id="KW-1133">Transmembrane helix</keyword>
<keyword evidence="2" id="KW-0812">Transmembrane</keyword>
<protein>
    <recommendedName>
        <fullName evidence="5">DUF4234 domain-containing protein</fullName>
    </recommendedName>
</protein>
<feature type="transmembrane region" description="Helical" evidence="2">
    <location>
        <begin position="180"/>
        <end position="200"/>
    </location>
</feature>
<gene>
    <name evidence="3" type="ORF">NEF87_001496</name>
</gene>
<feature type="region of interest" description="Disordered" evidence="1">
    <location>
        <begin position="1"/>
        <end position="23"/>
    </location>
</feature>
<sequence length="240" mass="28723">MEERRKNANLDEENEKKTYIEGNQDTFNDPEKKQIDPTYLAMQATYRHNAKKENIIQIIGFLFITIMTIIEMIVLGMVRRIANRNDNFRIFRFISIYLLLAVITIFACYQFLVIYHWNRKILNASQSIAASNYILIDKMRKIRTIIICILIFSAIFLWIFQDYLITVRVIPQLTPLAEKYNFYLHRSRFFVAIYALFEIWQLVRWSKRILSINTIEKLMVNDFPDIEELDKLANLPRDSF</sequence>
<accession>A0ABY6HRM6</accession>
<evidence type="ECO:0000256" key="1">
    <source>
        <dbReference type="SAM" id="MobiDB-lite"/>
    </source>
</evidence>
<feature type="transmembrane region" description="Helical" evidence="2">
    <location>
        <begin position="90"/>
        <end position="115"/>
    </location>
</feature>